<keyword evidence="4" id="KW-0597">Phosphoprotein</keyword>
<dbReference type="AlphaFoldDB" id="A0A0H3WUB2"/>
<evidence type="ECO:0000259" key="14">
    <source>
        <dbReference type="PROSITE" id="PS50109"/>
    </source>
</evidence>
<dbReference type="Pfam" id="PF00512">
    <property type="entry name" value="HisKA"/>
    <property type="match status" value="1"/>
</dbReference>
<dbReference type="InterPro" id="IPR036097">
    <property type="entry name" value="HisK_dim/P_sf"/>
</dbReference>
<accession>A0A0H3WUB2</accession>
<comment type="catalytic activity">
    <reaction evidence="1">
        <text>ATP + protein L-histidine = ADP + protein N-phospho-L-histidine.</text>
        <dbReference type="EC" id="2.7.13.3"/>
    </reaction>
</comment>
<feature type="domain" description="Histidine kinase" evidence="14">
    <location>
        <begin position="232"/>
        <end position="442"/>
    </location>
</feature>
<dbReference type="InterPro" id="IPR003594">
    <property type="entry name" value="HATPase_dom"/>
</dbReference>
<dbReference type="InterPro" id="IPR003661">
    <property type="entry name" value="HisK_dim/P_dom"/>
</dbReference>
<dbReference type="InterPro" id="IPR036890">
    <property type="entry name" value="HATPase_C_sf"/>
</dbReference>
<dbReference type="Proteomes" id="UP000035651">
    <property type="component" value="Chromosome"/>
</dbReference>
<evidence type="ECO:0000256" key="1">
    <source>
        <dbReference type="ARBA" id="ARBA00000085"/>
    </source>
</evidence>
<evidence type="ECO:0000256" key="9">
    <source>
        <dbReference type="ARBA" id="ARBA00022840"/>
    </source>
</evidence>
<comment type="subcellular location">
    <subcellularLocation>
        <location evidence="2">Membrane</location>
        <topology evidence="2">Multi-pass membrane protein</topology>
    </subcellularLocation>
</comment>
<evidence type="ECO:0000313" key="17">
    <source>
        <dbReference type="Proteomes" id="UP000035651"/>
    </source>
</evidence>
<dbReference type="InterPro" id="IPR003660">
    <property type="entry name" value="HAMP_dom"/>
</dbReference>
<keyword evidence="6 13" id="KW-0812">Transmembrane</keyword>
<evidence type="ECO:0000256" key="7">
    <source>
        <dbReference type="ARBA" id="ARBA00022741"/>
    </source>
</evidence>
<dbReference type="SUPFAM" id="SSF47384">
    <property type="entry name" value="Homodimeric domain of signal transducing histidine kinase"/>
    <property type="match status" value="1"/>
</dbReference>
<dbReference type="EC" id="2.7.13.3" evidence="3"/>
<gene>
    <name evidence="16" type="ORF">AB870_08760</name>
</gene>
<evidence type="ECO:0000256" key="3">
    <source>
        <dbReference type="ARBA" id="ARBA00012438"/>
    </source>
</evidence>
<feature type="transmembrane region" description="Helical" evidence="13">
    <location>
        <begin position="149"/>
        <end position="171"/>
    </location>
</feature>
<dbReference type="SUPFAM" id="SSF55874">
    <property type="entry name" value="ATPase domain of HSP90 chaperone/DNA topoisomerase II/histidine kinase"/>
    <property type="match status" value="1"/>
</dbReference>
<dbReference type="Gene3D" id="1.10.287.130">
    <property type="match status" value="1"/>
</dbReference>
<dbReference type="GO" id="GO:0005886">
    <property type="term" value="C:plasma membrane"/>
    <property type="evidence" value="ECO:0007669"/>
    <property type="project" value="TreeGrafter"/>
</dbReference>
<dbReference type="Pfam" id="PF02518">
    <property type="entry name" value="HATPase_c"/>
    <property type="match status" value="1"/>
</dbReference>
<name>A0A0H3WUB2_9BURK</name>
<evidence type="ECO:0000256" key="5">
    <source>
        <dbReference type="ARBA" id="ARBA00022679"/>
    </source>
</evidence>
<evidence type="ECO:0000256" key="11">
    <source>
        <dbReference type="ARBA" id="ARBA00023012"/>
    </source>
</evidence>
<dbReference type="GO" id="GO:0000155">
    <property type="term" value="F:phosphorelay sensor kinase activity"/>
    <property type="evidence" value="ECO:0007669"/>
    <property type="project" value="InterPro"/>
</dbReference>
<dbReference type="RefSeq" id="WP_047908484.1">
    <property type="nucleotide sequence ID" value="NZ_CP011807.3"/>
</dbReference>
<dbReference type="PROSITE" id="PS50885">
    <property type="entry name" value="HAMP"/>
    <property type="match status" value="1"/>
</dbReference>
<dbReference type="Gene3D" id="3.30.565.10">
    <property type="entry name" value="Histidine kinase-like ATPase, C-terminal domain"/>
    <property type="match status" value="1"/>
</dbReference>
<reference evidence="16" key="1">
    <citation type="submission" date="2016-06" db="EMBL/GenBank/DDBJ databases">
        <title>Complete Genome Sequence of Pandoraea faecigallinarum DSM-23572.</title>
        <authorList>
            <person name="Yong D."/>
            <person name="Ee R."/>
            <person name="Lim Y.-L."/>
            <person name="Yin W.-F."/>
            <person name="Chan K.-G."/>
        </authorList>
    </citation>
    <scope>NUCLEOTIDE SEQUENCE</scope>
    <source>
        <strain evidence="16">DSM 23572</strain>
    </source>
</reference>
<protein>
    <recommendedName>
        <fullName evidence="3">histidine kinase</fullName>
        <ecNumber evidence="3">2.7.13.3</ecNumber>
    </recommendedName>
</protein>
<evidence type="ECO:0000256" key="2">
    <source>
        <dbReference type="ARBA" id="ARBA00004141"/>
    </source>
</evidence>
<proteinExistence type="predicted"/>
<dbReference type="STRING" id="656179.AB870_08760"/>
<dbReference type="PATRIC" id="fig|656179.3.peg.1872"/>
<dbReference type="InterPro" id="IPR050428">
    <property type="entry name" value="TCS_sensor_his_kinase"/>
</dbReference>
<evidence type="ECO:0000256" key="10">
    <source>
        <dbReference type="ARBA" id="ARBA00022989"/>
    </source>
</evidence>
<dbReference type="PANTHER" id="PTHR45436:SF14">
    <property type="entry name" value="SENSOR PROTEIN QSEC"/>
    <property type="match status" value="1"/>
</dbReference>
<evidence type="ECO:0000313" key="16">
    <source>
        <dbReference type="EMBL" id="AKM30178.1"/>
    </source>
</evidence>
<feature type="domain" description="HAMP" evidence="15">
    <location>
        <begin position="172"/>
        <end position="224"/>
    </location>
</feature>
<dbReference type="PANTHER" id="PTHR45436">
    <property type="entry name" value="SENSOR HISTIDINE KINASE YKOH"/>
    <property type="match status" value="1"/>
</dbReference>
<evidence type="ECO:0000256" key="12">
    <source>
        <dbReference type="ARBA" id="ARBA00023136"/>
    </source>
</evidence>
<dbReference type="InterPro" id="IPR005467">
    <property type="entry name" value="His_kinase_dom"/>
</dbReference>
<dbReference type="OrthoDB" id="8554694at2"/>
<keyword evidence="17" id="KW-1185">Reference proteome</keyword>
<evidence type="ECO:0000256" key="13">
    <source>
        <dbReference type="SAM" id="Phobius"/>
    </source>
</evidence>
<sequence length="453" mass="48525">MSLRLRAVLIAGVALTVLWMAAAGWMMQGVRERLDEALDERLAMSATMVSGLMARAAFSPSTGERDWAGVFRAGAGEGIACEIRSLQGAVLAHTGEGPQSASLALPVGFSTREIDGRRWRIYVLQDAAGYQVMTADLVDRRAALTRDMLRAAGVPFLIAVVGGLLALWIGIGRGLRPLDTLRMTLRRKQTDDTTPVDIGRAPTELKPVVAALNEWQDRLAKTLAGQRAFTDGAAHELRTPLTAIDTHLQVAQMTQGEPSRIALQQVGAGVKRLRHTLDQLMALAHAEAPVHEQDKCECVGSVIAGVLSEWGETDRFAFRMSGADSGSVLPSSMLGTAVRNLVDNAVRYSPPGSEIGVTVHAHEANRRYCIEVADRGPGLAPAQTARVGQRFWRGDQGRRRGEGAGLGISIVRAIVARFDGTLTFAPREGGGLLARLDVPASPRPAPSKDICAR</sequence>
<keyword evidence="5" id="KW-0808">Transferase</keyword>
<keyword evidence="10 13" id="KW-1133">Transmembrane helix</keyword>
<dbReference type="CDD" id="cd00082">
    <property type="entry name" value="HisKA"/>
    <property type="match status" value="1"/>
</dbReference>
<dbReference type="InterPro" id="IPR013727">
    <property type="entry name" value="2CSK_N"/>
</dbReference>
<dbReference type="PROSITE" id="PS50109">
    <property type="entry name" value="HIS_KIN"/>
    <property type="match status" value="1"/>
</dbReference>
<keyword evidence="7" id="KW-0547">Nucleotide-binding</keyword>
<dbReference type="PRINTS" id="PR00344">
    <property type="entry name" value="BCTRLSENSOR"/>
</dbReference>
<dbReference type="SMART" id="SM00388">
    <property type="entry name" value="HisKA"/>
    <property type="match status" value="1"/>
</dbReference>
<dbReference type="GO" id="GO:0005524">
    <property type="term" value="F:ATP binding"/>
    <property type="evidence" value="ECO:0007669"/>
    <property type="project" value="UniProtKB-KW"/>
</dbReference>
<feature type="transmembrane region" description="Helical" evidence="13">
    <location>
        <begin position="42"/>
        <end position="58"/>
    </location>
</feature>
<dbReference type="KEGG" id="pfg:AB870_08760"/>
<dbReference type="Pfam" id="PF08521">
    <property type="entry name" value="2CSK_N"/>
    <property type="match status" value="1"/>
</dbReference>
<keyword evidence="12 13" id="KW-0472">Membrane</keyword>
<dbReference type="EMBL" id="CP011807">
    <property type="protein sequence ID" value="AKM30178.1"/>
    <property type="molecule type" value="Genomic_DNA"/>
</dbReference>
<organism evidence="16 17">
    <name type="scientific">Pandoraea faecigallinarum</name>
    <dbReference type="NCBI Taxonomy" id="656179"/>
    <lineage>
        <taxon>Bacteria</taxon>
        <taxon>Pseudomonadati</taxon>
        <taxon>Pseudomonadota</taxon>
        <taxon>Betaproteobacteria</taxon>
        <taxon>Burkholderiales</taxon>
        <taxon>Burkholderiaceae</taxon>
        <taxon>Pandoraea</taxon>
    </lineage>
</organism>
<dbReference type="InterPro" id="IPR004358">
    <property type="entry name" value="Sig_transdc_His_kin-like_C"/>
</dbReference>
<keyword evidence="9" id="KW-0067">ATP-binding</keyword>
<evidence type="ECO:0000259" key="15">
    <source>
        <dbReference type="PROSITE" id="PS50885"/>
    </source>
</evidence>
<keyword evidence="8 16" id="KW-0418">Kinase</keyword>
<evidence type="ECO:0000256" key="8">
    <source>
        <dbReference type="ARBA" id="ARBA00022777"/>
    </source>
</evidence>
<keyword evidence="11" id="KW-0902">Two-component regulatory system</keyword>
<evidence type="ECO:0000256" key="4">
    <source>
        <dbReference type="ARBA" id="ARBA00022553"/>
    </source>
</evidence>
<dbReference type="SMART" id="SM00387">
    <property type="entry name" value="HATPase_c"/>
    <property type="match status" value="1"/>
</dbReference>
<evidence type="ECO:0000256" key="6">
    <source>
        <dbReference type="ARBA" id="ARBA00022692"/>
    </source>
</evidence>